<reference evidence="3 4" key="1">
    <citation type="journal article" date="2017" name="Front. Genet.">
        <title>Draft sequencing of the heterozygous diploid genome of Satsuma (Citrus unshiu Marc.) using a hybrid assembly approach.</title>
        <authorList>
            <person name="Shimizu T."/>
            <person name="Tanizawa Y."/>
            <person name="Mochizuki T."/>
            <person name="Nagasaki H."/>
            <person name="Yoshioka T."/>
            <person name="Toyoda A."/>
            <person name="Fujiyama A."/>
            <person name="Kaminuma E."/>
            <person name="Nakamura Y."/>
        </authorList>
    </citation>
    <scope>NUCLEOTIDE SEQUENCE [LARGE SCALE GENOMIC DNA]</scope>
    <source>
        <strain evidence="4">cv. Miyagawa wase</strain>
    </source>
</reference>
<evidence type="ECO:0000313" key="3">
    <source>
        <dbReference type="EMBL" id="GAY68174.1"/>
    </source>
</evidence>
<comment type="caution">
    <text evidence="3">The sequence shown here is derived from an EMBL/GenBank/DDBJ whole genome shotgun (WGS) entry which is preliminary data.</text>
</comment>
<feature type="domain" description="Disease resistance protein At4g27190-like leucine-rich repeats" evidence="2">
    <location>
        <begin position="83"/>
        <end position="204"/>
    </location>
</feature>
<sequence length="243" mass="27677">MVNSLGQLQQLEIRNCRSMEGVVNNTTGGLGGRDELKVFPKLHSLWLRYLPKLSSFASPEDVIHTEMQPQSFFDEKVRLPSLEVLHISSMDKLRKIWHHQLASKSFSKLKELEISGCNNLLNIFPPLVGIPSSLVNLNVSDCQKLEEIVGHVGEEVKENRIAFSELKVLILDYLPRLTSFCLENYTLEFPSLKRVFVTLCPNMMTFSLGILSTPKLYKVQVSKKEEGELYHWEGNLNSTIQSE</sequence>
<dbReference type="PANTHER" id="PTHR33463">
    <property type="entry name" value="NB-ARC DOMAIN-CONTAINING PROTEIN-RELATED"/>
    <property type="match status" value="1"/>
</dbReference>
<name>A0A2H5QU78_CITUN</name>
<dbReference type="InterPro" id="IPR050905">
    <property type="entry name" value="Plant_NBS-LRR"/>
</dbReference>
<proteinExistence type="predicted"/>
<dbReference type="InterPro" id="IPR057135">
    <property type="entry name" value="At4g27190-like_LRR"/>
</dbReference>
<evidence type="ECO:0000259" key="2">
    <source>
        <dbReference type="Pfam" id="PF23247"/>
    </source>
</evidence>
<dbReference type="STRING" id="55188.A0A2H5QU78"/>
<gene>
    <name evidence="3" type="ORF">CUMW_262070</name>
</gene>
<keyword evidence="4" id="KW-1185">Reference proteome</keyword>
<evidence type="ECO:0000313" key="4">
    <source>
        <dbReference type="Proteomes" id="UP000236630"/>
    </source>
</evidence>
<dbReference type="Gene3D" id="3.80.10.10">
    <property type="entry name" value="Ribonuclease Inhibitor"/>
    <property type="match status" value="1"/>
</dbReference>
<protein>
    <recommendedName>
        <fullName evidence="2">Disease resistance protein At4g27190-like leucine-rich repeats domain-containing protein</fullName>
    </recommendedName>
</protein>
<dbReference type="EMBL" id="BDQV01000827">
    <property type="protein sequence ID" value="GAY68174.1"/>
    <property type="molecule type" value="Genomic_DNA"/>
</dbReference>
<evidence type="ECO:0000256" key="1">
    <source>
        <dbReference type="ARBA" id="ARBA00022821"/>
    </source>
</evidence>
<dbReference type="Proteomes" id="UP000236630">
    <property type="component" value="Unassembled WGS sequence"/>
</dbReference>
<accession>A0A2H5QU78</accession>
<dbReference type="PANTHER" id="PTHR33463:SF209">
    <property type="entry name" value="DISEASE RESISTANCE PROTEIN RPS2-LIKE"/>
    <property type="match status" value="1"/>
</dbReference>
<dbReference type="InterPro" id="IPR032675">
    <property type="entry name" value="LRR_dom_sf"/>
</dbReference>
<dbReference type="Pfam" id="PF23247">
    <property type="entry name" value="LRR_RPS2"/>
    <property type="match status" value="1"/>
</dbReference>
<dbReference type="SUPFAM" id="SSF52047">
    <property type="entry name" value="RNI-like"/>
    <property type="match status" value="1"/>
</dbReference>
<organism evidence="3 4">
    <name type="scientific">Citrus unshiu</name>
    <name type="common">Satsuma mandarin</name>
    <name type="synonym">Citrus nobilis var. unshiu</name>
    <dbReference type="NCBI Taxonomy" id="55188"/>
    <lineage>
        <taxon>Eukaryota</taxon>
        <taxon>Viridiplantae</taxon>
        <taxon>Streptophyta</taxon>
        <taxon>Embryophyta</taxon>
        <taxon>Tracheophyta</taxon>
        <taxon>Spermatophyta</taxon>
        <taxon>Magnoliopsida</taxon>
        <taxon>eudicotyledons</taxon>
        <taxon>Gunneridae</taxon>
        <taxon>Pentapetalae</taxon>
        <taxon>rosids</taxon>
        <taxon>malvids</taxon>
        <taxon>Sapindales</taxon>
        <taxon>Rutaceae</taxon>
        <taxon>Aurantioideae</taxon>
        <taxon>Citrus</taxon>
    </lineage>
</organism>
<dbReference type="AlphaFoldDB" id="A0A2H5QU78"/>
<keyword evidence="1" id="KW-0611">Plant defense</keyword>